<dbReference type="SUPFAM" id="SSF144232">
    <property type="entry name" value="HIT/MYND zinc finger-like"/>
    <property type="match status" value="1"/>
</dbReference>
<dbReference type="Proteomes" id="UP001347796">
    <property type="component" value="Unassembled WGS sequence"/>
</dbReference>
<dbReference type="AlphaFoldDB" id="A0AAN8JLU7"/>
<evidence type="ECO:0000256" key="5">
    <source>
        <dbReference type="ARBA" id="ARBA00022475"/>
    </source>
</evidence>
<gene>
    <name evidence="16" type="ORF">SNE40_014808</name>
</gene>
<evidence type="ECO:0000256" key="4">
    <source>
        <dbReference type="ARBA" id="ARBA00016317"/>
    </source>
</evidence>
<keyword evidence="5" id="KW-1003">Cell membrane</keyword>
<dbReference type="Pfam" id="PF01753">
    <property type="entry name" value="zf-MYND"/>
    <property type="match status" value="1"/>
</dbReference>
<evidence type="ECO:0000256" key="12">
    <source>
        <dbReference type="ARBA" id="ARBA00024190"/>
    </source>
</evidence>
<comment type="similarity">
    <text evidence="3">Belongs to the ZMYND10 family.</text>
</comment>
<dbReference type="GO" id="GO:0008270">
    <property type="term" value="F:zinc ion binding"/>
    <property type="evidence" value="ECO:0007669"/>
    <property type="project" value="UniProtKB-KW"/>
</dbReference>
<dbReference type="GO" id="GO:0034451">
    <property type="term" value="C:centriolar satellite"/>
    <property type="evidence" value="ECO:0007669"/>
    <property type="project" value="TreeGrafter"/>
</dbReference>
<keyword evidence="6" id="KW-0963">Cytoplasm</keyword>
<evidence type="ECO:0000313" key="17">
    <source>
        <dbReference type="Proteomes" id="UP001347796"/>
    </source>
</evidence>
<dbReference type="PANTHER" id="PTHR13244:SF7">
    <property type="entry name" value="ZINC FINGER MYND DOMAIN-CONTAINING PROTEIN 10"/>
    <property type="match status" value="1"/>
</dbReference>
<keyword evidence="10" id="KW-0472">Membrane</keyword>
<evidence type="ECO:0000256" key="8">
    <source>
        <dbReference type="ARBA" id="ARBA00022771"/>
    </source>
</evidence>
<dbReference type="GO" id="GO:0044458">
    <property type="term" value="P:motile cilium assembly"/>
    <property type="evidence" value="ECO:0007669"/>
    <property type="project" value="TreeGrafter"/>
</dbReference>
<dbReference type="GO" id="GO:0036158">
    <property type="term" value="P:outer dynein arm assembly"/>
    <property type="evidence" value="ECO:0007669"/>
    <property type="project" value="TreeGrafter"/>
</dbReference>
<dbReference type="PROSITE" id="PS01360">
    <property type="entry name" value="ZF_MYND_1"/>
    <property type="match status" value="1"/>
</dbReference>
<dbReference type="PANTHER" id="PTHR13244">
    <property type="entry name" value="ZINC FINGER MYND DOMAIN CONTAINING PROTEIN 10"/>
    <property type="match status" value="1"/>
</dbReference>
<evidence type="ECO:0000256" key="9">
    <source>
        <dbReference type="ARBA" id="ARBA00022833"/>
    </source>
</evidence>
<keyword evidence="7" id="KW-0479">Metal-binding</keyword>
<name>A0AAN8JLU7_PATCE</name>
<comment type="subcellular location">
    <subcellularLocation>
        <location evidence="1">Apical cell membrane</location>
    </subcellularLocation>
    <subcellularLocation>
        <location evidence="2">Cytoplasm</location>
        <location evidence="2">Cytoskeleton</location>
        <location evidence="2">Microtubule organizing center</location>
        <location evidence="2">Centrosome</location>
    </subcellularLocation>
    <subcellularLocation>
        <location evidence="12">Dynein axonemal particle</location>
    </subcellularLocation>
</comment>
<evidence type="ECO:0000256" key="2">
    <source>
        <dbReference type="ARBA" id="ARBA00004300"/>
    </source>
</evidence>
<sequence>MIADGTHVLMPVEAEAFIEELTKIDLKDVGNPRWSQQHERIEKINMQGVVSATQQSDEFVKEFLITFEKLPLLIHDLIVTETWKEKIFPELVAMKFEPKITFPLYIVLYHEATVSNLLETVMYHRDACEAAEDGILDLLDYCYRKLTHMIALADEYRDDEEEEKIDSKSVKATCMKDLVKQKKTMEFEICVKAISLLRYITDHIEGLPLSVTTRLLNTLDIPVLLVELIENPPWSKRQNGKILKYIDNKWVEVSRDDMFQITKIEGQVWISIFHVLMDQNCQQKYDMNSYRKNVILKLRAYINEMLLDQLPILGELQRYLEHLSMMEPPAAKRDLVLEQVPEIRDTILRENEGKWQKLAVHQSKTHFNPSPADIQQQAKRWADTYNMDVLEGLLTDPPKCAVCGEPASKRCSRCQNEWYCRRECQVNHWAKHKKACNLMFDSLKADKNNAVCS</sequence>
<dbReference type="FunFam" id="6.10.140.2220:FF:000009">
    <property type="entry name" value="Zinc finger MYND domain-containing protein 10"/>
    <property type="match status" value="1"/>
</dbReference>
<keyword evidence="17" id="KW-1185">Reference proteome</keyword>
<proteinExistence type="inferred from homology"/>
<comment type="function">
    <text evidence="13">Plays a role in axonemal structure organization and motility. Involved in axonemal pre-assembly of inner and outer dynein arms (IDA and ODA, respectively) for proper axoneme building for cilia motility. May act by indirectly regulating transcription of dynein proteins.</text>
</comment>
<protein>
    <recommendedName>
        <fullName evidence="4">Zinc finger MYND domain-containing protein 10</fullName>
    </recommendedName>
</protein>
<comment type="caution">
    <text evidence="16">The sequence shown here is derived from an EMBL/GenBank/DDBJ whole genome shotgun (WGS) entry which is preliminary data.</text>
</comment>
<dbReference type="PROSITE" id="PS50865">
    <property type="entry name" value="ZF_MYND_2"/>
    <property type="match status" value="1"/>
</dbReference>
<evidence type="ECO:0000256" key="10">
    <source>
        <dbReference type="ARBA" id="ARBA00023136"/>
    </source>
</evidence>
<dbReference type="GO" id="GO:0036159">
    <property type="term" value="P:inner dynein arm assembly"/>
    <property type="evidence" value="ECO:0007669"/>
    <property type="project" value="TreeGrafter"/>
</dbReference>
<dbReference type="InterPro" id="IPR002893">
    <property type="entry name" value="Znf_MYND"/>
</dbReference>
<evidence type="ECO:0000256" key="14">
    <source>
        <dbReference type="PROSITE-ProRule" id="PRU00134"/>
    </source>
</evidence>
<keyword evidence="11" id="KW-0206">Cytoskeleton</keyword>
<evidence type="ECO:0000256" key="6">
    <source>
        <dbReference type="ARBA" id="ARBA00022490"/>
    </source>
</evidence>
<evidence type="ECO:0000256" key="3">
    <source>
        <dbReference type="ARBA" id="ARBA00005373"/>
    </source>
</evidence>
<dbReference type="EMBL" id="JAZGQO010000010">
    <property type="protein sequence ID" value="KAK6176543.1"/>
    <property type="molecule type" value="Genomic_DNA"/>
</dbReference>
<evidence type="ECO:0000256" key="11">
    <source>
        <dbReference type="ARBA" id="ARBA00023212"/>
    </source>
</evidence>
<evidence type="ECO:0000313" key="16">
    <source>
        <dbReference type="EMBL" id="KAK6176543.1"/>
    </source>
</evidence>
<keyword evidence="8 14" id="KW-0863">Zinc-finger</keyword>
<evidence type="ECO:0000256" key="7">
    <source>
        <dbReference type="ARBA" id="ARBA00022723"/>
    </source>
</evidence>
<dbReference type="InterPro" id="IPR052298">
    <property type="entry name" value="ZMYND10"/>
</dbReference>
<evidence type="ECO:0000256" key="13">
    <source>
        <dbReference type="ARBA" id="ARBA00045527"/>
    </source>
</evidence>
<accession>A0AAN8JLU7</accession>
<evidence type="ECO:0000259" key="15">
    <source>
        <dbReference type="PROSITE" id="PS50865"/>
    </source>
</evidence>
<organism evidence="16 17">
    <name type="scientific">Patella caerulea</name>
    <name type="common">Rayed Mediterranean limpet</name>
    <dbReference type="NCBI Taxonomy" id="87958"/>
    <lineage>
        <taxon>Eukaryota</taxon>
        <taxon>Metazoa</taxon>
        <taxon>Spiralia</taxon>
        <taxon>Lophotrochozoa</taxon>
        <taxon>Mollusca</taxon>
        <taxon>Gastropoda</taxon>
        <taxon>Patellogastropoda</taxon>
        <taxon>Patelloidea</taxon>
        <taxon>Patellidae</taxon>
        <taxon>Patella</taxon>
    </lineage>
</organism>
<evidence type="ECO:0000256" key="1">
    <source>
        <dbReference type="ARBA" id="ARBA00004221"/>
    </source>
</evidence>
<dbReference type="Gene3D" id="6.10.140.2220">
    <property type="match status" value="1"/>
</dbReference>
<reference evidence="16 17" key="1">
    <citation type="submission" date="2024-01" db="EMBL/GenBank/DDBJ databases">
        <title>The genome of the rayed Mediterranean limpet Patella caerulea (Linnaeus, 1758).</title>
        <authorList>
            <person name="Anh-Thu Weber A."/>
            <person name="Halstead-Nussloch G."/>
        </authorList>
    </citation>
    <scope>NUCLEOTIDE SEQUENCE [LARGE SCALE GENOMIC DNA]</scope>
    <source>
        <strain evidence="16">AATW-2023a</strain>
        <tissue evidence="16">Whole specimen</tissue>
    </source>
</reference>
<dbReference type="GO" id="GO:0120293">
    <property type="term" value="C:dynein axonemal particle"/>
    <property type="evidence" value="ECO:0007669"/>
    <property type="project" value="UniProtKB-SubCell"/>
</dbReference>
<keyword evidence="9" id="KW-0862">Zinc</keyword>
<feature type="domain" description="MYND-type" evidence="15">
    <location>
        <begin position="400"/>
        <end position="436"/>
    </location>
</feature>
<dbReference type="GO" id="GO:0016324">
    <property type="term" value="C:apical plasma membrane"/>
    <property type="evidence" value="ECO:0007669"/>
    <property type="project" value="UniProtKB-SubCell"/>
</dbReference>